<dbReference type="HOGENOM" id="CLU_905909_0_0_11"/>
<keyword evidence="2" id="KW-0812">Transmembrane</keyword>
<dbReference type="KEGG" id="sro:Sros_8596"/>
<dbReference type="EMBL" id="CP001814">
    <property type="protein sequence ID" value="ACZ91238.1"/>
    <property type="molecule type" value="Genomic_DNA"/>
</dbReference>
<evidence type="ECO:0000256" key="1">
    <source>
        <dbReference type="SAM" id="MobiDB-lite"/>
    </source>
</evidence>
<dbReference type="Proteomes" id="UP000002029">
    <property type="component" value="Chromosome"/>
</dbReference>
<keyword evidence="2" id="KW-0472">Membrane</keyword>
<name>D2B404_STRRD</name>
<gene>
    <name evidence="3" type="ordered locus">Sros_8596</name>
</gene>
<dbReference type="AlphaFoldDB" id="D2B404"/>
<proteinExistence type="predicted"/>
<dbReference type="eggNOG" id="ENOG5033HVP">
    <property type="taxonomic scope" value="Bacteria"/>
</dbReference>
<reference evidence="3 4" key="1">
    <citation type="journal article" date="2010" name="Stand. Genomic Sci.">
        <title>Complete genome sequence of Streptosporangium roseum type strain (NI 9100).</title>
        <authorList>
            <person name="Nolan M."/>
            <person name="Sikorski J."/>
            <person name="Jando M."/>
            <person name="Lucas S."/>
            <person name="Lapidus A."/>
            <person name="Glavina Del Rio T."/>
            <person name="Chen F."/>
            <person name="Tice H."/>
            <person name="Pitluck S."/>
            <person name="Cheng J.F."/>
            <person name="Chertkov O."/>
            <person name="Sims D."/>
            <person name="Meincke L."/>
            <person name="Brettin T."/>
            <person name="Han C."/>
            <person name="Detter J.C."/>
            <person name="Bruce D."/>
            <person name="Goodwin L."/>
            <person name="Land M."/>
            <person name="Hauser L."/>
            <person name="Chang Y.J."/>
            <person name="Jeffries C.D."/>
            <person name="Ivanova N."/>
            <person name="Mavromatis K."/>
            <person name="Mikhailova N."/>
            <person name="Chen A."/>
            <person name="Palaniappan K."/>
            <person name="Chain P."/>
            <person name="Rohde M."/>
            <person name="Goker M."/>
            <person name="Bristow J."/>
            <person name="Eisen J.A."/>
            <person name="Markowitz V."/>
            <person name="Hugenholtz P."/>
            <person name="Kyrpides N.C."/>
            <person name="Klenk H.P."/>
        </authorList>
    </citation>
    <scope>NUCLEOTIDE SEQUENCE [LARGE SCALE GENOMIC DNA]</scope>
    <source>
        <strain evidence="4">ATCC 12428 / DSM 43021 / JCM 3005 / NI 9100</strain>
    </source>
</reference>
<evidence type="ECO:0000313" key="3">
    <source>
        <dbReference type="EMBL" id="ACZ91238.1"/>
    </source>
</evidence>
<accession>D2B404</accession>
<feature type="transmembrane region" description="Helical" evidence="2">
    <location>
        <begin position="21"/>
        <end position="42"/>
    </location>
</feature>
<evidence type="ECO:0000256" key="2">
    <source>
        <dbReference type="SAM" id="Phobius"/>
    </source>
</evidence>
<keyword evidence="2" id="KW-1133">Transmembrane helix</keyword>
<feature type="compositionally biased region" description="Low complexity" evidence="1">
    <location>
        <begin position="62"/>
        <end position="76"/>
    </location>
</feature>
<keyword evidence="4" id="KW-1185">Reference proteome</keyword>
<evidence type="ECO:0000313" key="4">
    <source>
        <dbReference type="Proteomes" id="UP000002029"/>
    </source>
</evidence>
<feature type="region of interest" description="Disordered" evidence="1">
    <location>
        <begin position="52"/>
        <end position="79"/>
    </location>
</feature>
<sequence length="307" mass="33264">MKQSRRVHPAGHRPRPRWRRYIAWALATIFVPVLVGVLIKIAEKPLEGEKSALSTLPPGSRPPHVSISPSPAPSVSLTPSAGPPVLIDLARVEPPGPDDGGSMVAADAIDFSHSELAELHSLPDRSRKQADWLRQHGAVDGGSVKIKIVVRGNADRGVDIVGMEAEKSCSAPLRGTMFYDPSAGEVENVPIGFDLDAPTSRAEGEVEGEWRGDYFSEKTVKLAKGESITFQVAASTRRSYCEFSLSMETLSEGKLATHMIDDHGSPFRVSAMTDENFSSYKALYLGGAAIPNDAYPKEWTKSDPKVY</sequence>
<organism evidence="3 4">
    <name type="scientific">Streptosporangium roseum (strain ATCC 12428 / DSM 43021 / JCM 3005 / KCTC 9067 / NCIMB 10171 / NRRL 2505 / NI 9100)</name>
    <dbReference type="NCBI Taxonomy" id="479432"/>
    <lineage>
        <taxon>Bacteria</taxon>
        <taxon>Bacillati</taxon>
        <taxon>Actinomycetota</taxon>
        <taxon>Actinomycetes</taxon>
        <taxon>Streptosporangiales</taxon>
        <taxon>Streptosporangiaceae</taxon>
        <taxon>Streptosporangium</taxon>
    </lineage>
</organism>
<protein>
    <submittedName>
        <fullName evidence="3">Uncharacterized protein</fullName>
    </submittedName>
</protein>